<comment type="caution">
    <text evidence="2">The sequence shown here is derived from an EMBL/GenBank/DDBJ whole genome shotgun (WGS) entry which is preliminary data.</text>
</comment>
<gene>
    <name evidence="2" type="ORF">GGG17_07735</name>
</gene>
<reference evidence="2 3" key="1">
    <citation type="submission" date="2019-11" db="EMBL/GenBank/DDBJ databases">
        <title>Whole genome sequencing identifies a novel species of the genus Arsenicicoccus isolated from human blood.</title>
        <authorList>
            <person name="Jeong J.H."/>
            <person name="Kweon O.J."/>
            <person name="Kim H.R."/>
            <person name="Kim T.-H."/>
            <person name="Ha S.-M."/>
            <person name="Lee M.-K."/>
        </authorList>
    </citation>
    <scope>NUCLEOTIDE SEQUENCE [LARGE SCALE GENOMIC DNA]</scope>
    <source>
        <strain evidence="2 3">MKL-02</strain>
    </source>
</reference>
<keyword evidence="3" id="KW-1185">Reference proteome</keyword>
<keyword evidence="1" id="KW-1133">Transmembrane helix</keyword>
<proteinExistence type="predicted"/>
<evidence type="ECO:0000313" key="2">
    <source>
        <dbReference type="EMBL" id="MTB71859.1"/>
    </source>
</evidence>
<evidence type="ECO:0000313" key="3">
    <source>
        <dbReference type="Proteomes" id="UP000431092"/>
    </source>
</evidence>
<dbReference type="Proteomes" id="UP000431092">
    <property type="component" value="Unassembled WGS sequence"/>
</dbReference>
<protein>
    <submittedName>
        <fullName evidence="2">Uncharacterized protein</fullName>
    </submittedName>
</protein>
<name>A0A6I3IT56_9MICO</name>
<keyword evidence="1" id="KW-0472">Membrane</keyword>
<evidence type="ECO:0000256" key="1">
    <source>
        <dbReference type="SAM" id="Phobius"/>
    </source>
</evidence>
<dbReference type="RefSeq" id="WP_154593166.1">
    <property type="nucleotide sequence ID" value="NZ_CP171001.1"/>
</dbReference>
<sequence length="79" mass="9095">MRMEQIDAKTPPTEFSWTRCTAYGAIMMATWAVITLLVRLLTSWDDKVTTPGIAFGIAMGIALEYLRRDKARKEDRTRR</sequence>
<dbReference type="EMBL" id="WLVL01000028">
    <property type="protein sequence ID" value="MTB71859.1"/>
    <property type="molecule type" value="Genomic_DNA"/>
</dbReference>
<feature type="transmembrane region" description="Helical" evidence="1">
    <location>
        <begin position="48"/>
        <end position="66"/>
    </location>
</feature>
<organism evidence="2 3">
    <name type="scientific">Arsenicicoccus cauae</name>
    <dbReference type="NCBI Taxonomy" id="2663847"/>
    <lineage>
        <taxon>Bacteria</taxon>
        <taxon>Bacillati</taxon>
        <taxon>Actinomycetota</taxon>
        <taxon>Actinomycetes</taxon>
        <taxon>Micrococcales</taxon>
        <taxon>Intrasporangiaceae</taxon>
        <taxon>Arsenicicoccus</taxon>
    </lineage>
</organism>
<feature type="transmembrane region" description="Helical" evidence="1">
    <location>
        <begin position="21"/>
        <end position="42"/>
    </location>
</feature>
<dbReference type="AlphaFoldDB" id="A0A6I3IT56"/>
<keyword evidence="1" id="KW-0812">Transmembrane</keyword>
<accession>A0A6I3IT56</accession>